<feature type="transmembrane region" description="Helical" evidence="10">
    <location>
        <begin position="389"/>
        <end position="409"/>
    </location>
</feature>
<dbReference type="PANTHER" id="PTHR31503:SF22">
    <property type="entry name" value="VACUOLAR CALCIUM ION TRANSPORTER"/>
    <property type="match status" value="1"/>
</dbReference>
<comment type="similarity">
    <text evidence="2 10">Belongs to the Ca(2+):cation antiporter (CaCA) (TC 2.A.19) family.</text>
</comment>
<evidence type="ECO:0000256" key="5">
    <source>
        <dbReference type="ARBA" id="ARBA00022692"/>
    </source>
</evidence>
<dbReference type="PANTHER" id="PTHR31503">
    <property type="entry name" value="VACUOLAR CALCIUM ION TRANSPORTER"/>
    <property type="match status" value="1"/>
</dbReference>
<feature type="transmembrane region" description="Helical" evidence="10">
    <location>
        <begin position="210"/>
        <end position="230"/>
    </location>
</feature>
<organism evidence="13 14">
    <name type="scientific">Penicillium rubens (strain ATCC 28089 / DSM 1075 / NRRL 1951 / Wisconsin 54-1255)</name>
    <name type="common">Penicillium chrysogenum</name>
    <dbReference type="NCBI Taxonomy" id="500485"/>
    <lineage>
        <taxon>Eukaryota</taxon>
        <taxon>Fungi</taxon>
        <taxon>Dikarya</taxon>
        <taxon>Ascomycota</taxon>
        <taxon>Pezizomycotina</taxon>
        <taxon>Eurotiomycetes</taxon>
        <taxon>Eurotiomycetidae</taxon>
        <taxon>Eurotiales</taxon>
        <taxon>Aspergillaceae</taxon>
        <taxon>Penicillium</taxon>
        <taxon>Penicillium chrysogenum species complex</taxon>
    </lineage>
</organism>
<comment type="subcellular location">
    <subcellularLocation>
        <location evidence="1">Endomembrane system</location>
        <topology evidence="1">Multi-pass membrane protein</topology>
    </subcellularLocation>
    <subcellularLocation>
        <location evidence="10">Vacuole membrane</location>
    </subcellularLocation>
</comment>
<evidence type="ECO:0000256" key="4">
    <source>
        <dbReference type="ARBA" id="ARBA00022568"/>
    </source>
</evidence>
<reference evidence="13" key="1">
    <citation type="journal article" date="2006" name="Traffic">
        <title>PEX genes in fungal genomes: common, rare or redundant.</title>
        <authorList>
            <person name="Kiel J.A."/>
            <person name="Veenhuis M."/>
            <person name="van der Klei I.J."/>
        </authorList>
    </citation>
    <scope>NUCLEOTIDE SEQUENCE</scope>
    <source>
        <strain>Wisconsin 54-1255</strain>
    </source>
</reference>
<dbReference type="GO" id="GO:0012505">
    <property type="term" value="C:endomembrane system"/>
    <property type="evidence" value="ECO:0007669"/>
    <property type="project" value="UniProtKB-SubCell"/>
</dbReference>
<keyword evidence="4 10" id="KW-0109">Calcium transport</keyword>
<feature type="region of interest" description="Disordered" evidence="11">
    <location>
        <begin position="1"/>
        <end position="21"/>
    </location>
</feature>
<dbReference type="OrthoDB" id="1699231at2759"/>
<keyword evidence="10" id="KW-0050">Antiport</keyword>
<accession>B6HKC1</accession>
<gene>
    <name evidence="13" type="ORF">Pc21g02740</name>
    <name evidence="13" type="ORF">PCH_Pc21g02740</name>
</gene>
<dbReference type="HOGENOM" id="CLU_008721_2_1_1"/>
<feature type="transmembrane region" description="Helical" evidence="10">
    <location>
        <begin position="110"/>
        <end position="130"/>
    </location>
</feature>
<feature type="transmembrane region" description="Helical" evidence="10">
    <location>
        <begin position="180"/>
        <end position="198"/>
    </location>
</feature>
<keyword evidence="14" id="KW-1185">Reference proteome</keyword>
<keyword evidence="5 10" id="KW-0812">Transmembrane</keyword>
<comment type="function">
    <text evidence="10">Has a role in promoting intracellular calcium ion sequestration via the exchange of calcium ions for hydrogen ions across the vacuolar membrane. Involved also in manganese ion homeostasis via its uptake into the vacuole.</text>
</comment>
<feature type="transmembrane region" description="Helical" evidence="10">
    <location>
        <begin position="362"/>
        <end position="383"/>
    </location>
</feature>
<feature type="transmembrane region" description="Helical" evidence="10">
    <location>
        <begin position="71"/>
        <end position="90"/>
    </location>
</feature>
<dbReference type="InterPro" id="IPR004837">
    <property type="entry name" value="NaCa_Exmemb"/>
</dbReference>
<dbReference type="eggNOG" id="KOG1397">
    <property type="taxonomic scope" value="Eukaryota"/>
</dbReference>
<protein>
    <recommendedName>
        <fullName evidence="10">Vacuolar calcium ion transporter</fullName>
    </recommendedName>
</protein>
<feature type="domain" description="Sodium/calcium exchanger membrane region" evidence="12">
    <location>
        <begin position="266"/>
        <end position="408"/>
    </location>
</feature>
<feature type="domain" description="Sodium/calcium exchanger membrane region" evidence="12">
    <location>
        <begin position="76"/>
        <end position="229"/>
    </location>
</feature>
<dbReference type="RefSeq" id="XP_002567338.1">
    <property type="nucleotide sequence ID" value="XM_002567292.1"/>
</dbReference>
<dbReference type="NCBIfam" id="TIGR00378">
    <property type="entry name" value="cax"/>
    <property type="match status" value="1"/>
</dbReference>
<evidence type="ECO:0000256" key="1">
    <source>
        <dbReference type="ARBA" id="ARBA00004127"/>
    </source>
</evidence>
<name>B6HKC1_PENRW</name>
<evidence type="ECO:0000256" key="11">
    <source>
        <dbReference type="SAM" id="MobiDB-lite"/>
    </source>
</evidence>
<dbReference type="EMBL" id="AM920436">
    <property type="protein sequence ID" value="CAP95171.1"/>
    <property type="molecule type" value="Genomic_DNA"/>
</dbReference>
<dbReference type="GeneID" id="8312945"/>
<keyword evidence="7 10" id="KW-1133">Transmembrane helix</keyword>
<dbReference type="GO" id="GO:0000329">
    <property type="term" value="C:fungal-type vacuole membrane"/>
    <property type="evidence" value="ECO:0007669"/>
    <property type="project" value="TreeGrafter"/>
</dbReference>
<evidence type="ECO:0000256" key="2">
    <source>
        <dbReference type="ARBA" id="ARBA00008170"/>
    </source>
</evidence>
<dbReference type="InterPro" id="IPR044880">
    <property type="entry name" value="NCX_ion-bd_dom_sf"/>
</dbReference>
<dbReference type="Proteomes" id="UP000000724">
    <property type="component" value="Contig Pc00c21"/>
</dbReference>
<evidence type="ECO:0000256" key="7">
    <source>
        <dbReference type="ARBA" id="ARBA00022989"/>
    </source>
</evidence>
<feature type="transmembrane region" description="Helical" evidence="10">
    <location>
        <begin position="142"/>
        <end position="160"/>
    </location>
</feature>
<dbReference type="OMA" id="IGWCIAE"/>
<dbReference type="AlphaFoldDB" id="B6HKC1"/>
<dbReference type="InterPro" id="IPR004713">
    <property type="entry name" value="CaH_exchang"/>
</dbReference>
<feature type="transmembrane region" description="Helical" evidence="10">
    <location>
        <begin position="291"/>
        <end position="310"/>
    </location>
</feature>
<proteinExistence type="inferred from homology"/>
<keyword evidence="6 10" id="KW-0106">Calcium</keyword>
<keyword evidence="10" id="KW-0926">Vacuole</keyword>
<keyword evidence="9 10" id="KW-0472">Membrane</keyword>
<dbReference type="BioCyc" id="PCHR:PC21G02740-MONOMER"/>
<dbReference type="VEuPathDB" id="FungiDB:PCH_Pc21g02740"/>
<evidence type="ECO:0000256" key="10">
    <source>
        <dbReference type="RuleBase" id="RU365028"/>
    </source>
</evidence>
<keyword evidence="8 10" id="KW-0406">Ion transport</keyword>
<dbReference type="Gene3D" id="1.20.1420.30">
    <property type="entry name" value="NCX, central ion-binding region"/>
    <property type="match status" value="1"/>
</dbReference>
<dbReference type="GO" id="GO:0006874">
    <property type="term" value="P:intracellular calcium ion homeostasis"/>
    <property type="evidence" value="ECO:0007669"/>
    <property type="project" value="TreeGrafter"/>
</dbReference>
<dbReference type="KEGG" id="pcs:N7525_006785"/>
<evidence type="ECO:0000256" key="8">
    <source>
        <dbReference type="ARBA" id="ARBA00023065"/>
    </source>
</evidence>
<evidence type="ECO:0000256" key="6">
    <source>
        <dbReference type="ARBA" id="ARBA00022837"/>
    </source>
</evidence>
<evidence type="ECO:0000256" key="3">
    <source>
        <dbReference type="ARBA" id="ARBA00022448"/>
    </source>
</evidence>
<feature type="transmembrane region" description="Helical" evidence="10">
    <location>
        <begin position="330"/>
        <end position="355"/>
    </location>
</feature>
<evidence type="ECO:0000256" key="9">
    <source>
        <dbReference type="ARBA" id="ARBA00023136"/>
    </source>
</evidence>
<evidence type="ECO:0000259" key="12">
    <source>
        <dbReference type="Pfam" id="PF01699"/>
    </source>
</evidence>
<reference evidence="13" key="2">
    <citation type="journal article" date="2008" name="Nat. Biotechnol.">
        <title>Genome sequencing and analysis of the filamentous fungus Penicillium chrysogenum.</title>
        <authorList>
            <person name="van den Berg M.A."/>
            <person name="Albang R."/>
            <person name="Albermann K."/>
            <person name="Badger J.H."/>
            <person name="Daran J.-M."/>
            <person name="Driessen A.J.M."/>
            <person name="Garcia-Estrada C."/>
            <person name="Fedorova N.D."/>
            <person name="Harris D.M."/>
            <person name="Heijne W.H.M."/>
            <person name="Joardar V.S."/>
            <person name="Kiel J.A.K.W."/>
            <person name="Kovalchuk A."/>
            <person name="Martin J.F."/>
            <person name="Nierman W.C."/>
            <person name="Nijland J.G."/>
            <person name="Pronk J.T."/>
            <person name="Roubos J.A."/>
            <person name="van der Klei I.J."/>
            <person name="van Peij N.N.M.E."/>
            <person name="Veenhuis M."/>
            <person name="von Doehren H."/>
            <person name="Wagner C."/>
            <person name="Wortman J.R."/>
            <person name="Bovenberg R.A.L."/>
        </authorList>
    </citation>
    <scope>NUCLEOTIDE SEQUENCE [LARGE SCALE GENOMIC DNA]</scope>
    <source>
        <strain evidence="13">Wisconsin 54-1255</strain>
    </source>
</reference>
<evidence type="ECO:0000313" key="14">
    <source>
        <dbReference type="Proteomes" id="UP000000724"/>
    </source>
</evidence>
<keyword evidence="3 10" id="KW-0813">Transport</keyword>
<comment type="caution">
    <text evidence="10">Lacks conserved residue(s) required for the propagation of feature annotation.</text>
</comment>
<dbReference type="GO" id="GO:0015369">
    <property type="term" value="F:calcium:proton antiporter activity"/>
    <property type="evidence" value="ECO:0007669"/>
    <property type="project" value="UniProtKB-UniRule"/>
</dbReference>
<sequence>MLSRRDRQPESCGPESSHHYQQEIHGEDIDPWTRIQSFFKMPSQTGLKELNINHGWPVMVLLPLAGLAKIFHWNPTIVLVVNIVAIIFLSESISISSDELAAHLGELQGALLSATFGNTVELTAGILALVHGEIPFAQSVMVGSILSDILLVFGCCLVTASYNKEVLEFNSALAKTLSSLMMITAVTMLLPTALYSTFPVSEIDDRVLSFSRGTSLVLLTLYGGYLYFYLGTHKHLFLSNESEAGDDENNADASSTPSKGSLASSIIRLTTAVAATVFCTELLLESVEDMALTLGVSEVFIAIVFIPIASNSTEGVTVIAASRTGDTDSAIRVIIDSLLQIGLFVIPFLVIIGWCIAEPMTLFFDSFQTVAMFLAILVVNHLLRDGQYAYIHGAMLLALYSSLVVALYAR</sequence>
<dbReference type="InterPro" id="IPR004798">
    <property type="entry name" value="CAX-like"/>
</dbReference>
<dbReference type="Pfam" id="PF01699">
    <property type="entry name" value="Na_Ca_ex"/>
    <property type="match status" value="2"/>
</dbReference>
<evidence type="ECO:0000313" key="13">
    <source>
        <dbReference type="EMBL" id="CAP95171.1"/>
    </source>
</evidence>